<feature type="compositionally biased region" description="Basic and acidic residues" evidence="1">
    <location>
        <begin position="104"/>
        <end position="115"/>
    </location>
</feature>
<proteinExistence type="predicted"/>
<reference evidence="2 5" key="2">
    <citation type="submission" date="2018-01" db="EMBL/GenBank/DDBJ databases">
        <title>Species boundaries and ecological features among Paraburkholderia terrae DSMZ17804T, P. hospita DSMZ17164T and P. caribensis DSMZ13236T.</title>
        <authorList>
            <person name="Pratama A.A."/>
        </authorList>
    </citation>
    <scope>NUCLEOTIDE SEQUENCE [LARGE SCALE GENOMIC DNA]</scope>
    <source>
        <strain evidence="2 5">DSM 17164</strain>
    </source>
</reference>
<evidence type="ECO:0000313" key="2">
    <source>
        <dbReference type="EMBL" id="AUT74051.1"/>
    </source>
</evidence>
<dbReference type="AlphaFoldDB" id="A0AAN1MP29"/>
<sequence>MSEKPRNHQRGKWLNQRLNDAREAFEVACEFARLEQEKDVQLTVLKQAMETIATCDAPAWVLRVIAMRALCGVVVHSFDIEAFELTGEERAELEKTGTLRYKGKEKDPFVKKPEPEAAPVKAKTMSMAPKLVTAERLKVPKKERAERVFAIDPRDQPQRVFKSQSEWANK</sequence>
<name>A0AAN1MP29_9BURK</name>
<dbReference type="EMBL" id="CP026107">
    <property type="protein sequence ID" value="AUT74051.1"/>
    <property type="molecule type" value="Genomic_DNA"/>
</dbReference>
<dbReference type="EMBL" id="AKAU01000011">
    <property type="protein sequence ID" value="EIN02961.1"/>
    <property type="molecule type" value="Genomic_DNA"/>
</dbReference>
<evidence type="ECO:0000256" key="1">
    <source>
        <dbReference type="SAM" id="MobiDB-lite"/>
    </source>
</evidence>
<feature type="region of interest" description="Disordered" evidence="1">
    <location>
        <begin position="104"/>
        <end position="123"/>
    </location>
</feature>
<gene>
    <name evidence="2" type="ORF">C2L64_37780</name>
    <name evidence="3" type="ORF">WQE_01025</name>
</gene>
<organism evidence="2 5">
    <name type="scientific">Paraburkholderia hospita</name>
    <dbReference type="NCBI Taxonomy" id="169430"/>
    <lineage>
        <taxon>Bacteria</taxon>
        <taxon>Pseudomonadati</taxon>
        <taxon>Pseudomonadota</taxon>
        <taxon>Betaproteobacteria</taxon>
        <taxon>Burkholderiales</taxon>
        <taxon>Burkholderiaceae</taxon>
        <taxon>Paraburkholderia</taxon>
    </lineage>
</organism>
<dbReference type="Proteomes" id="UP000004980">
    <property type="component" value="Unassembled WGS sequence"/>
</dbReference>
<evidence type="ECO:0000313" key="4">
    <source>
        <dbReference type="Proteomes" id="UP000004980"/>
    </source>
</evidence>
<keyword evidence="4" id="KW-1185">Reference proteome</keyword>
<dbReference type="Proteomes" id="UP000236649">
    <property type="component" value="Chromosome 3"/>
</dbReference>
<accession>A0AAN1MP29</accession>
<evidence type="ECO:0000313" key="3">
    <source>
        <dbReference type="EMBL" id="EIN02961.1"/>
    </source>
</evidence>
<protein>
    <submittedName>
        <fullName evidence="2">Uncharacterized protein</fullName>
    </submittedName>
</protein>
<evidence type="ECO:0000313" key="5">
    <source>
        <dbReference type="Proteomes" id="UP000236649"/>
    </source>
</evidence>
<reference evidence="3 4" key="1">
    <citation type="journal article" date="2012" name="J. Bacteriol.">
        <title>Draft Genome Sequence of the Soil Bacterium Burkholderia terrae Strain BS001, Which Interacts with Fungal Surface Structures.</title>
        <authorList>
            <person name="Nazir R."/>
            <person name="Hansen M.A."/>
            <person name="Sorensen S."/>
            <person name="van Elsas J.D."/>
        </authorList>
    </citation>
    <scope>NUCLEOTIDE SEQUENCE [LARGE SCALE GENOMIC DNA]</scope>
    <source>
        <strain evidence="3 4">BS001</strain>
    </source>
</reference>
<dbReference type="KEGG" id="phs:C2L64_37780"/>